<comment type="subcellular location">
    <subcellularLocation>
        <location evidence="3">Cell membrane</location>
        <topology evidence="3">Multi-pass membrane protein</topology>
    </subcellularLocation>
    <subcellularLocation>
        <location evidence="1">Lipid droplet</location>
    </subcellularLocation>
    <subcellularLocation>
        <location evidence="2">Peroxisome membrane</location>
        <topology evidence="2">Multi-pass membrane protein</topology>
    </subcellularLocation>
</comment>
<keyword evidence="5" id="KW-0813">Transport</keyword>
<dbReference type="Proteomes" id="UP000799429">
    <property type="component" value="Unassembled WGS sequence"/>
</dbReference>
<evidence type="ECO:0000256" key="12">
    <source>
        <dbReference type="ARBA" id="ARBA00022989"/>
    </source>
</evidence>
<keyword evidence="22" id="KW-1185">Reference proteome</keyword>
<dbReference type="GO" id="GO:0005811">
    <property type="term" value="C:lipid droplet"/>
    <property type="evidence" value="ECO:0007669"/>
    <property type="project" value="UniProtKB-SubCell"/>
</dbReference>
<evidence type="ECO:0000256" key="2">
    <source>
        <dbReference type="ARBA" id="ARBA00004585"/>
    </source>
</evidence>
<evidence type="ECO:0000256" key="1">
    <source>
        <dbReference type="ARBA" id="ARBA00004502"/>
    </source>
</evidence>
<dbReference type="OrthoDB" id="196650at2759"/>
<dbReference type="GO" id="GO:0005524">
    <property type="term" value="F:ATP binding"/>
    <property type="evidence" value="ECO:0007669"/>
    <property type="project" value="UniProtKB-KW"/>
</dbReference>
<evidence type="ECO:0000256" key="4">
    <source>
        <dbReference type="ARBA" id="ARBA00006432"/>
    </source>
</evidence>
<evidence type="ECO:0000256" key="8">
    <source>
        <dbReference type="ARBA" id="ARBA00022677"/>
    </source>
</evidence>
<keyword evidence="15" id="KW-0576">Peroxisome</keyword>
<reference evidence="21" key="1">
    <citation type="journal article" date="2020" name="Stud. Mycol.">
        <title>101 Dothideomycetes genomes: a test case for predicting lifestyles and emergence of pathogens.</title>
        <authorList>
            <person name="Haridas S."/>
            <person name="Albert R."/>
            <person name="Binder M."/>
            <person name="Bloem J."/>
            <person name="Labutti K."/>
            <person name="Salamov A."/>
            <person name="Andreopoulos B."/>
            <person name="Baker S."/>
            <person name="Barry K."/>
            <person name="Bills G."/>
            <person name="Bluhm B."/>
            <person name="Cannon C."/>
            <person name="Castanera R."/>
            <person name="Culley D."/>
            <person name="Daum C."/>
            <person name="Ezra D."/>
            <person name="Gonzalez J."/>
            <person name="Henrissat B."/>
            <person name="Kuo A."/>
            <person name="Liang C."/>
            <person name="Lipzen A."/>
            <person name="Lutzoni F."/>
            <person name="Magnuson J."/>
            <person name="Mondo S."/>
            <person name="Nolan M."/>
            <person name="Ohm R."/>
            <person name="Pangilinan J."/>
            <person name="Park H.-J."/>
            <person name="Ramirez L."/>
            <person name="Alfaro M."/>
            <person name="Sun H."/>
            <person name="Tritt A."/>
            <person name="Yoshinaga Y."/>
            <person name="Zwiers L.-H."/>
            <person name="Turgeon B."/>
            <person name="Goodwin S."/>
            <person name="Spatafora J."/>
            <person name="Crous P."/>
            <person name="Grigoriev I."/>
        </authorList>
    </citation>
    <scope>NUCLEOTIDE SEQUENCE</scope>
    <source>
        <strain evidence="21">CBS 101060</strain>
    </source>
</reference>
<dbReference type="InterPro" id="IPR045851">
    <property type="entry name" value="AMP-bd_C_sf"/>
</dbReference>
<dbReference type="GO" id="GO:0005778">
    <property type="term" value="C:peroxisomal membrane"/>
    <property type="evidence" value="ECO:0007669"/>
    <property type="project" value="UniProtKB-SubCell"/>
</dbReference>
<dbReference type="PANTHER" id="PTHR43107">
    <property type="entry name" value="LONG-CHAIN FATTY ACID TRANSPORT PROTEIN"/>
    <property type="match status" value="1"/>
</dbReference>
<evidence type="ECO:0000256" key="11">
    <source>
        <dbReference type="ARBA" id="ARBA00022840"/>
    </source>
</evidence>
<evidence type="ECO:0000256" key="6">
    <source>
        <dbReference type="ARBA" id="ARBA00022475"/>
    </source>
</evidence>
<keyword evidence="10" id="KW-0547">Nucleotide-binding</keyword>
<evidence type="ECO:0000256" key="19">
    <source>
        <dbReference type="ARBA" id="ARBA00078285"/>
    </source>
</evidence>
<dbReference type="GO" id="GO:0005324">
    <property type="term" value="F:long-chain fatty acid transmembrane transporter activity"/>
    <property type="evidence" value="ECO:0007669"/>
    <property type="project" value="TreeGrafter"/>
</dbReference>
<keyword evidence="11" id="KW-0067">ATP-binding</keyword>
<feature type="domain" description="AMP-dependent synthetase/ligase" evidence="20">
    <location>
        <begin position="58"/>
        <end position="442"/>
    </location>
</feature>
<evidence type="ECO:0000256" key="13">
    <source>
        <dbReference type="ARBA" id="ARBA00023055"/>
    </source>
</evidence>
<comment type="caution">
    <text evidence="21">The sequence shown here is derived from an EMBL/GenBank/DDBJ whole genome shotgun (WGS) entry which is preliminary data.</text>
</comment>
<evidence type="ECO:0000256" key="16">
    <source>
        <dbReference type="ARBA" id="ARBA00051585"/>
    </source>
</evidence>
<proteinExistence type="inferred from homology"/>
<dbReference type="GO" id="GO:0009898">
    <property type="term" value="C:cytoplasmic side of plasma membrane"/>
    <property type="evidence" value="ECO:0007669"/>
    <property type="project" value="TreeGrafter"/>
</dbReference>
<keyword evidence="7" id="KW-0436">Ligase</keyword>
<evidence type="ECO:0000256" key="15">
    <source>
        <dbReference type="ARBA" id="ARBA00023140"/>
    </source>
</evidence>
<keyword evidence="13" id="KW-0445">Lipid transport</keyword>
<evidence type="ECO:0000256" key="5">
    <source>
        <dbReference type="ARBA" id="ARBA00022448"/>
    </source>
</evidence>
<evidence type="ECO:0000256" key="3">
    <source>
        <dbReference type="ARBA" id="ARBA00004651"/>
    </source>
</evidence>
<dbReference type="Gene3D" id="3.30.300.30">
    <property type="match status" value="1"/>
</dbReference>
<accession>A0A9P4SBS5</accession>
<dbReference type="AlphaFoldDB" id="A0A9P4SBS5"/>
<name>A0A9P4SBS5_9PEZI</name>
<evidence type="ECO:0000256" key="9">
    <source>
        <dbReference type="ARBA" id="ARBA00022692"/>
    </source>
</evidence>
<dbReference type="GO" id="GO:0044539">
    <property type="term" value="P:long-chain fatty acid import into cell"/>
    <property type="evidence" value="ECO:0007669"/>
    <property type="project" value="TreeGrafter"/>
</dbReference>
<evidence type="ECO:0000259" key="20">
    <source>
        <dbReference type="Pfam" id="PF00501"/>
    </source>
</evidence>
<dbReference type="InterPro" id="IPR020845">
    <property type="entry name" value="AMP-binding_CS"/>
</dbReference>
<dbReference type="PANTHER" id="PTHR43107:SF6">
    <property type="entry name" value="ACYL-COA SYNTHETASE FAMILY PROTEIN (CEFD1), PUTATIVE (AFU_ORTHOLOGUE AFUA_6G03630)-RELATED"/>
    <property type="match status" value="1"/>
</dbReference>
<dbReference type="Pfam" id="PF00501">
    <property type="entry name" value="AMP-binding"/>
    <property type="match status" value="1"/>
</dbReference>
<dbReference type="FunFam" id="3.40.50.12780:FF:000019">
    <property type="entry name" value="Long-chain fatty acid transporter"/>
    <property type="match status" value="1"/>
</dbReference>
<evidence type="ECO:0000313" key="22">
    <source>
        <dbReference type="Proteomes" id="UP000799429"/>
    </source>
</evidence>
<evidence type="ECO:0000256" key="10">
    <source>
        <dbReference type="ARBA" id="ARBA00022741"/>
    </source>
</evidence>
<sequence>MALATSAAAIAATGAAAAYLDAKLQIAKDVKTLYWDWSAARQYAKHAKNKRVCIWYRFEEQALKYRDSHLCIWSRDGCYNWSDAYAQSCRYGQFLISRGVKSGELMAFYLTNSPNFMFATLGSWAVGSAPALINYNLGGDGLVHCLKISGAKVILVDDDEACLKRIEEVRGRIEGELGMRIVVLDKAAKSEINALEPKRPEDKYRENIPPEFPMCLLYTSGSTGFPKACAFQMIRTSVLGTPRMKSLGLKAGPSGDRWYICMPLYHGTGNTTAVCCMISGITLCVGKKFSVSRFWDDIRDSDATAFVYVGETARYLLAAPLTPKDRQHRVKMMFGNGLRPDVWEKFSERFGVEYICEFFNSTEGMPSLLNASRGPYRKDAVGYHGALMRLMLRNKIVPVEVDGETGDIWRDPKTGFARRKPYEEGGEILVKLPHEKVFVGYWENEKATQSKFERDVFAHGDLWYRSGDALRRTPDGRWFFLDRLGDTYRWKSENVSTLEIASLLSAYPAILEAIVYGVLVPGFDGRAGCAAIFIRASHAPASMATFLAQLMAYCRKAMPKYAIPIFLRLLKEIVPMHNNKQNKVPLKKEGIDVRAVEESSTGDTMYWAPALLGREVVGVEPVWVEFKQGDLDALREKAQYGVPPKTVSL</sequence>
<dbReference type="Gene3D" id="3.40.50.12780">
    <property type="entry name" value="N-terminal domain of ligase-like"/>
    <property type="match status" value="1"/>
</dbReference>
<evidence type="ECO:0000313" key="21">
    <source>
        <dbReference type="EMBL" id="KAF2839736.1"/>
    </source>
</evidence>
<evidence type="ECO:0000256" key="18">
    <source>
        <dbReference type="ARBA" id="ARBA00068795"/>
    </source>
</evidence>
<keyword evidence="6" id="KW-1003">Cell membrane</keyword>
<gene>
    <name evidence="21" type="ORF">M501DRAFT_1015829</name>
</gene>
<keyword evidence="12" id="KW-1133">Transmembrane helix</keyword>
<evidence type="ECO:0000256" key="7">
    <source>
        <dbReference type="ARBA" id="ARBA00022598"/>
    </source>
</evidence>
<dbReference type="SUPFAM" id="SSF56801">
    <property type="entry name" value="Acetyl-CoA synthetase-like"/>
    <property type="match status" value="1"/>
</dbReference>
<comment type="similarity">
    <text evidence="4">Belongs to the ATP-dependent AMP-binding enzyme family.</text>
</comment>
<keyword evidence="9" id="KW-0812">Transmembrane</keyword>
<organism evidence="21 22">
    <name type="scientific">Patellaria atrata CBS 101060</name>
    <dbReference type="NCBI Taxonomy" id="1346257"/>
    <lineage>
        <taxon>Eukaryota</taxon>
        <taxon>Fungi</taxon>
        <taxon>Dikarya</taxon>
        <taxon>Ascomycota</taxon>
        <taxon>Pezizomycotina</taxon>
        <taxon>Dothideomycetes</taxon>
        <taxon>Dothideomycetes incertae sedis</taxon>
        <taxon>Patellariales</taxon>
        <taxon>Patellariaceae</taxon>
        <taxon>Patellaria</taxon>
    </lineage>
</organism>
<keyword evidence="14" id="KW-0472">Membrane</keyword>
<comment type="function">
    <text evidence="17">Acyl-CoA synthetase required for both the import of long chain fatty acids (LCFAs) (C14-C18) and the activation very long chain fatty acids (VLCFAs) (C20-C26) by esterification of the fatty acids into metabolically active CoA-thioesters for subsequent degradation or incorporation into phospholipids. The transport and fatty acyl-CoA synthetase activities are genetically separable and are thus independent activities. Esterifies VLCFAs in the peroxisome matrix. The VLCFAs are actively transported into peroxisomes by a PXA1-PXA2 heterodimeric transporter in the peroxisomal membrane.</text>
</comment>
<comment type="catalytic activity">
    <reaction evidence="16">
        <text>a very long-chain fatty acid + ATP + CoA = a very long-chain fatty acyl-CoA + AMP + diphosphate</text>
        <dbReference type="Rhea" id="RHEA:54536"/>
        <dbReference type="ChEBI" id="CHEBI:30616"/>
        <dbReference type="ChEBI" id="CHEBI:33019"/>
        <dbReference type="ChEBI" id="CHEBI:57287"/>
        <dbReference type="ChEBI" id="CHEBI:58950"/>
        <dbReference type="ChEBI" id="CHEBI:138261"/>
        <dbReference type="ChEBI" id="CHEBI:456215"/>
    </reaction>
</comment>
<dbReference type="GO" id="GO:0004467">
    <property type="term" value="F:long-chain fatty acid-CoA ligase activity"/>
    <property type="evidence" value="ECO:0007669"/>
    <property type="project" value="TreeGrafter"/>
</dbReference>
<dbReference type="InterPro" id="IPR042099">
    <property type="entry name" value="ANL_N_sf"/>
</dbReference>
<evidence type="ECO:0000256" key="14">
    <source>
        <dbReference type="ARBA" id="ARBA00023136"/>
    </source>
</evidence>
<dbReference type="PROSITE" id="PS00455">
    <property type="entry name" value="AMP_BINDING"/>
    <property type="match status" value="1"/>
</dbReference>
<keyword evidence="8" id="KW-0551">Lipid droplet</keyword>
<dbReference type="EMBL" id="MU006094">
    <property type="protein sequence ID" value="KAF2839736.1"/>
    <property type="molecule type" value="Genomic_DNA"/>
</dbReference>
<evidence type="ECO:0000256" key="17">
    <source>
        <dbReference type="ARBA" id="ARBA00060276"/>
    </source>
</evidence>
<dbReference type="InterPro" id="IPR000873">
    <property type="entry name" value="AMP-dep_synth/lig_dom"/>
</dbReference>
<protein>
    <recommendedName>
        <fullName evidence="18">Very long-chain fatty acid transport protein</fullName>
    </recommendedName>
    <alternativeName>
        <fullName evidence="19">Very-long-chain acyl-CoA synthetase</fullName>
    </alternativeName>
</protein>